<gene>
    <name evidence="2" type="ORF">PCAR00345_LOCUS13957</name>
</gene>
<feature type="compositionally biased region" description="Polar residues" evidence="1">
    <location>
        <begin position="157"/>
        <end position="167"/>
    </location>
</feature>
<dbReference type="AlphaFoldDB" id="A0A7S4BC81"/>
<feature type="region of interest" description="Disordered" evidence="1">
    <location>
        <begin position="88"/>
        <end position="111"/>
    </location>
</feature>
<feature type="region of interest" description="Disordered" evidence="1">
    <location>
        <begin position="40"/>
        <end position="72"/>
    </location>
</feature>
<accession>A0A7S4BC81</accession>
<evidence type="ECO:0000256" key="1">
    <source>
        <dbReference type="SAM" id="MobiDB-lite"/>
    </source>
</evidence>
<sequence>MSFEYSYLFRETWCALATADTTIAHAFSATSVLGSVLGGAASQGEAPSSGTSATAPTDGRGRSASESGTSVGLSFSSMRSLATLKGASTVTHRSVTSSPSSSSAVDATSYSDRRATDARLLPCTTITEIEIERLLGLGASAEQYFPKAVSAGEWLDGSNTAQPTQREPSPHNVHASASSPSGSERERSSGRIVVPSRRPAVADDADGCMVTIAPAQAATSNSGASEAASEGFFESAAESVAESAIGSAFGSVLENATDMLLRPRAIVAGRDASLHVYAGGCSPRVSHAIEEPALMFELEA</sequence>
<feature type="compositionally biased region" description="Polar residues" evidence="1">
    <location>
        <begin position="45"/>
        <end position="55"/>
    </location>
</feature>
<reference evidence="2" key="1">
    <citation type="submission" date="2021-01" db="EMBL/GenBank/DDBJ databases">
        <authorList>
            <person name="Corre E."/>
            <person name="Pelletier E."/>
            <person name="Niang G."/>
            <person name="Scheremetjew M."/>
            <person name="Finn R."/>
            <person name="Kale V."/>
            <person name="Holt S."/>
            <person name="Cochrane G."/>
            <person name="Meng A."/>
            <person name="Brown T."/>
            <person name="Cohen L."/>
        </authorList>
    </citation>
    <scope>NUCLEOTIDE SEQUENCE</scope>
    <source>
        <strain evidence="2">CCMP645</strain>
    </source>
</reference>
<feature type="region of interest" description="Disordered" evidence="1">
    <location>
        <begin position="155"/>
        <end position="199"/>
    </location>
</feature>
<evidence type="ECO:0000313" key="2">
    <source>
        <dbReference type="EMBL" id="CAE0761345.1"/>
    </source>
</evidence>
<proteinExistence type="predicted"/>
<feature type="compositionally biased region" description="Low complexity" evidence="1">
    <location>
        <begin position="88"/>
        <end position="110"/>
    </location>
</feature>
<name>A0A7S4BC81_CHRCT</name>
<protein>
    <submittedName>
        <fullName evidence="2">Uncharacterized protein</fullName>
    </submittedName>
</protein>
<dbReference type="EMBL" id="HBIZ01022070">
    <property type="protein sequence ID" value="CAE0761345.1"/>
    <property type="molecule type" value="Transcribed_RNA"/>
</dbReference>
<organism evidence="2">
    <name type="scientific">Chrysotila carterae</name>
    <name type="common">Marine alga</name>
    <name type="synonym">Syracosphaera carterae</name>
    <dbReference type="NCBI Taxonomy" id="13221"/>
    <lineage>
        <taxon>Eukaryota</taxon>
        <taxon>Haptista</taxon>
        <taxon>Haptophyta</taxon>
        <taxon>Prymnesiophyceae</taxon>
        <taxon>Isochrysidales</taxon>
        <taxon>Isochrysidaceae</taxon>
        <taxon>Chrysotila</taxon>
    </lineage>
</organism>